<feature type="chain" id="PRO_5035192208" evidence="1">
    <location>
        <begin position="23"/>
        <end position="249"/>
    </location>
</feature>
<dbReference type="AlphaFoldDB" id="A0A8J6N804"/>
<dbReference type="Pfam" id="PF17131">
    <property type="entry name" value="LolA_like"/>
    <property type="match status" value="1"/>
</dbReference>
<dbReference type="Gene3D" id="2.50.20.10">
    <property type="entry name" value="Lipoprotein localisation LolA/LolB/LppX"/>
    <property type="match status" value="1"/>
</dbReference>
<name>A0A8J6N804_9BACT</name>
<feature type="domain" description="Uncharacterized protein TP-0789" evidence="2">
    <location>
        <begin position="67"/>
        <end position="246"/>
    </location>
</feature>
<evidence type="ECO:0000313" key="3">
    <source>
        <dbReference type="EMBL" id="MBC8208487.1"/>
    </source>
</evidence>
<reference evidence="3 4" key="1">
    <citation type="submission" date="2020-08" db="EMBL/GenBank/DDBJ databases">
        <title>Bridging the membrane lipid divide: bacteria of the FCB group superphylum have the potential to synthesize archaeal ether lipids.</title>
        <authorList>
            <person name="Villanueva L."/>
            <person name="Von Meijenfeldt F.A.B."/>
            <person name="Westbye A.B."/>
            <person name="Yadav S."/>
            <person name="Hopmans E.C."/>
            <person name="Dutilh B.E."/>
            <person name="Sinninghe Damste J.S."/>
        </authorList>
    </citation>
    <scope>NUCLEOTIDE SEQUENCE [LARGE SCALE GENOMIC DNA]</scope>
    <source>
        <strain evidence="3">NIOZ-UU81</strain>
    </source>
</reference>
<sequence length="249" mass="29070">MQLLLRYSLIGLILFSATPLVAADAESLLQEMEDRLYGDTAIIKLAMVVGNRRGERRMEMESYSSGRDRNFIKITYPAKDRGITFLKIDNGLWQYVPRIEKIIKIPAAMMLQSWMGSDFSNDDLVRESLLSRDYHSSISAEDDETWTLELTARAEAPVVWGRLLVVLSREHLLPLRVDYYDEENQLIRTLEYSRYSEMGGRIYPARWFMQPREAGQEERWTRIDVMEAAFDLDIPEETFSKRALKRLSR</sequence>
<evidence type="ECO:0000313" key="4">
    <source>
        <dbReference type="Proteomes" id="UP000599024"/>
    </source>
</evidence>
<dbReference type="InterPro" id="IPR033399">
    <property type="entry name" value="TP_0789-like"/>
</dbReference>
<dbReference type="EMBL" id="JACNLK010000041">
    <property type="protein sequence ID" value="MBC8208487.1"/>
    <property type="molecule type" value="Genomic_DNA"/>
</dbReference>
<keyword evidence="3" id="KW-0449">Lipoprotein</keyword>
<dbReference type="Proteomes" id="UP000599024">
    <property type="component" value="Unassembled WGS sequence"/>
</dbReference>
<gene>
    <name evidence="3" type="ORF">H8E79_04905</name>
</gene>
<keyword evidence="1" id="KW-0732">Signal</keyword>
<protein>
    <submittedName>
        <fullName evidence="3">Outer membrane lipoprotein-sorting protein</fullName>
    </submittedName>
</protein>
<dbReference type="CDD" id="cd16329">
    <property type="entry name" value="LolA_like"/>
    <property type="match status" value="1"/>
</dbReference>
<accession>A0A8J6N804</accession>
<evidence type="ECO:0000259" key="2">
    <source>
        <dbReference type="Pfam" id="PF17131"/>
    </source>
</evidence>
<proteinExistence type="predicted"/>
<comment type="caution">
    <text evidence="3">The sequence shown here is derived from an EMBL/GenBank/DDBJ whole genome shotgun (WGS) entry which is preliminary data.</text>
</comment>
<organism evidence="3 4">
    <name type="scientific">Candidatus Desulfatifera sulfidica</name>
    <dbReference type="NCBI Taxonomy" id="2841691"/>
    <lineage>
        <taxon>Bacteria</taxon>
        <taxon>Pseudomonadati</taxon>
        <taxon>Thermodesulfobacteriota</taxon>
        <taxon>Desulfobulbia</taxon>
        <taxon>Desulfobulbales</taxon>
        <taxon>Desulfobulbaceae</taxon>
        <taxon>Candidatus Desulfatifera</taxon>
    </lineage>
</organism>
<feature type="signal peptide" evidence="1">
    <location>
        <begin position="1"/>
        <end position="22"/>
    </location>
</feature>
<evidence type="ECO:0000256" key="1">
    <source>
        <dbReference type="SAM" id="SignalP"/>
    </source>
</evidence>